<sequence>MAETGATARGSDAGRPVGRSAAGRRGGRCDRVDVLGAVVEGSQLGRPREAGVFEAPADLVGGRDGPVGPEGPAGAK</sequence>
<gene>
    <name evidence="2" type="ORF">GCM10010358_48160</name>
</gene>
<dbReference type="Proteomes" id="UP000619244">
    <property type="component" value="Unassembled WGS sequence"/>
</dbReference>
<keyword evidence="3" id="KW-1185">Reference proteome</keyword>
<proteinExistence type="predicted"/>
<evidence type="ECO:0000256" key="1">
    <source>
        <dbReference type="SAM" id="MobiDB-lite"/>
    </source>
</evidence>
<accession>A0A918NQP0</accession>
<name>A0A918NQP0_9ACTN</name>
<feature type="compositionally biased region" description="Low complexity" evidence="1">
    <location>
        <begin position="13"/>
        <end position="23"/>
    </location>
</feature>
<protein>
    <submittedName>
        <fullName evidence="2">Uncharacterized protein</fullName>
    </submittedName>
</protein>
<dbReference type="EMBL" id="BMVU01000026">
    <property type="protein sequence ID" value="GGX88571.1"/>
    <property type="molecule type" value="Genomic_DNA"/>
</dbReference>
<reference evidence="2" key="2">
    <citation type="submission" date="2020-09" db="EMBL/GenBank/DDBJ databases">
        <authorList>
            <person name="Sun Q."/>
            <person name="Ohkuma M."/>
        </authorList>
    </citation>
    <scope>NUCLEOTIDE SEQUENCE</scope>
    <source>
        <strain evidence="2">JCM 4790</strain>
    </source>
</reference>
<dbReference type="AlphaFoldDB" id="A0A918NQP0"/>
<evidence type="ECO:0000313" key="3">
    <source>
        <dbReference type="Proteomes" id="UP000619244"/>
    </source>
</evidence>
<evidence type="ECO:0000313" key="2">
    <source>
        <dbReference type="EMBL" id="GGX88571.1"/>
    </source>
</evidence>
<comment type="caution">
    <text evidence="2">The sequence shown here is derived from an EMBL/GenBank/DDBJ whole genome shotgun (WGS) entry which is preliminary data.</text>
</comment>
<feature type="region of interest" description="Disordered" evidence="1">
    <location>
        <begin position="1"/>
        <end position="31"/>
    </location>
</feature>
<organism evidence="2 3">
    <name type="scientific">Streptomyces minutiscleroticus</name>
    <dbReference type="NCBI Taxonomy" id="68238"/>
    <lineage>
        <taxon>Bacteria</taxon>
        <taxon>Bacillati</taxon>
        <taxon>Actinomycetota</taxon>
        <taxon>Actinomycetes</taxon>
        <taxon>Kitasatosporales</taxon>
        <taxon>Streptomycetaceae</taxon>
        <taxon>Streptomyces</taxon>
    </lineage>
</organism>
<reference evidence="2" key="1">
    <citation type="journal article" date="2014" name="Int. J. Syst. Evol. Microbiol.">
        <title>Complete genome sequence of Corynebacterium casei LMG S-19264T (=DSM 44701T), isolated from a smear-ripened cheese.</title>
        <authorList>
            <consortium name="US DOE Joint Genome Institute (JGI-PGF)"/>
            <person name="Walter F."/>
            <person name="Albersmeier A."/>
            <person name="Kalinowski J."/>
            <person name="Ruckert C."/>
        </authorList>
    </citation>
    <scope>NUCLEOTIDE SEQUENCE</scope>
    <source>
        <strain evidence="2">JCM 4790</strain>
    </source>
</reference>
<feature type="region of interest" description="Disordered" evidence="1">
    <location>
        <begin position="55"/>
        <end position="76"/>
    </location>
</feature>